<name>A0A0R1W2S7_9LACO</name>
<protein>
    <recommendedName>
        <fullName evidence="1">Glutamine amidotransferase domain-containing protein</fullName>
    </recommendedName>
</protein>
<evidence type="ECO:0000259" key="1">
    <source>
        <dbReference type="Pfam" id="PF00117"/>
    </source>
</evidence>
<dbReference type="EMBL" id="AZGF01000013">
    <property type="protein sequence ID" value="KRM11874.1"/>
    <property type="molecule type" value="Genomic_DNA"/>
</dbReference>
<dbReference type="Pfam" id="PF00117">
    <property type="entry name" value="GATase"/>
    <property type="match status" value="1"/>
</dbReference>
<feature type="domain" description="Glutamine amidotransferase" evidence="1">
    <location>
        <begin position="17"/>
        <end position="172"/>
    </location>
</feature>
<dbReference type="STRING" id="1423807.FD16_GL000413"/>
<dbReference type="eggNOG" id="COG0518">
    <property type="taxonomic scope" value="Bacteria"/>
</dbReference>
<dbReference type="OrthoDB" id="9807137at2"/>
<keyword evidence="3" id="KW-1185">Reference proteome</keyword>
<dbReference type="GO" id="GO:0005829">
    <property type="term" value="C:cytosol"/>
    <property type="evidence" value="ECO:0007669"/>
    <property type="project" value="TreeGrafter"/>
</dbReference>
<evidence type="ECO:0000313" key="3">
    <source>
        <dbReference type="Proteomes" id="UP000051820"/>
    </source>
</evidence>
<dbReference type="InterPro" id="IPR044992">
    <property type="entry name" value="ChyE-like"/>
</dbReference>
<dbReference type="SUPFAM" id="SSF52317">
    <property type="entry name" value="Class I glutamine amidotransferase-like"/>
    <property type="match status" value="1"/>
</dbReference>
<accession>A0A0R1W2S7</accession>
<gene>
    <name evidence="2" type="ORF">FD16_GL000413</name>
</gene>
<reference evidence="2 3" key="1">
    <citation type="journal article" date="2015" name="Genome Announc.">
        <title>Expanding the biotechnology potential of lactobacilli through comparative genomics of 213 strains and associated genera.</title>
        <authorList>
            <person name="Sun Z."/>
            <person name="Harris H.M."/>
            <person name="McCann A."/>
            <person name="Guo C."/>
            <person name="Argimon S."/>
            <person name="Zhang W."/>
            <person name="Yang X."/>
            <person name="Jeffery I.B."/>
            <person name="Cooney J.C."/>
            <person name="Kagawa T.F."/>
            <person name="Liu W."/>
            <person name="Song Y."/>
            <person name="Salvetti E."/>
            <person name="Wrobel A."/>
            <person name="Rasinkangas P."/>
            <person name="Parkhill J."/>
            <person name="Rea M.C."/>
            <person name="O'Sullivan O."/>
            <person name="Ritari J."/>
            <person name="Douillard F.P."/>
            <person name="Paul Ross R."/>
            <person name="Yang R."/>
            <person name="Briner A.E."/>
            <person name="Felis G.E."/>
            <person name="de Vos W.M."/>
            <person name="Barrangou R."/>
            <person name="Klaenhammer T.R."/>
            <person name="Caufield P.W."/>
            <person name="Cui Y."/>
            <person name="Zhang H."/>
            <person name="O'Toole P.W."/>
        </authorList>
    </citation>
    <scope>NUCLEOTIDE SEQUENCE [LARGE SCALE GENOMIC DNA]</scope>
    <source>
        <strain evidence="2 3">DSM 5007</strain>
    </source>
</reference>
<dbReference type="PROSITE" id="PS51273">
    <property type="entry name" value="GATASE_TYPE_1"/>
    <property type="match status" value="1"/>
</dbReference>
<evidence type="ECO:0000313" key="2">
    <source>
        <dbReference type="EMBL" id="KRM11874.1"/>
    </source>
</evidence>
<dbReference type="PANTHER" id="PTHR42695:SF5">
    <property type="entry name" value="GLUTAMINE AMIDOTRANSFERASE YLR126C-RELATED"/>
    <property type="match status" value="1"/>
</dbReference>
<dbReference type="InterPro" id="IPR029062">
    <property type="entry name" value="Class_I_gatase-like"/>
</dbReference>
<dbReference type="AlphaFoldDB" id="A0A0R1W2S7"/>
<dbReference type="InterPro" id="IPR017926">
    <property type="entry name" value="GATASE"/>
</dbReference>
<comment type="caution">
    <text evidence="2">The sequence shown here is derived from an EMBL/GenBank/DDBJ whole genome shotgun (WGS) entry which is preliminary data.</text>
</comment>
<dbReference type="Gene3D" id="3.40.50.880">
    <property type="match status" value="1"/>
</dbReference>
<dbReference type="CDD" id="cd01741">
    <property type="entry name" value="GATase1_1"/>
    <property type="match status" value="1"/>
</dbReference>
<organism evidence="2 3">
    <name type="scientific">Paucilactobacillus suebicus DSM 5007 = KCTC 3549</name>
    <dbReference type="NCBI Taxonomy" id="1423807"/>
    <lineage>
        <taxon>Bacteria</taxon>
        <taxon>Bacillati</taxon>
        <taxon>Bacillota</taxon>
        <taxon>Bacilli</taxon>
        <taxon>Lactobacillales</taxon>
        <taxon>Lactobacillaceae</taxon>
        <taxon>Paucilactobacillus</taxon>
    </lineage>
</organism>
<dbReference type="PATRIC" id="fig|1423807.3.peg.419"/>
<proteinExistence type="predicted"/>
<dbReference type="Proteomes" id="UP000051820">
    <property type="component" value="Unassembled WGS sequence"/>
</dbReference>
<dbReference type="RefSeq" id="WP_010622735.1">
    <property type="nucleotide sequence ID" value="NZ_AZGF01000013.1"/>
</dbReference>
<dbReference type="PANTHER" id="PTHR42695">
    <property type="entry name" value="GLUTAMINE AMIDOTRANSFERASE YLR126C-RELATED"/>
    <property type="match status" value="1"/>
</dbReference>
<sequence length="224" mass="24935">MKVTIIQHVPFETPGLISRWIAKRGFTSEIIKLFANQPLPKPAGIEFLIVLGGPMSVNDSDQWIKEERQLINKVVTSNKPMLGICLGAQQLAVSFGAKVSSSPVEVGWAPVASTLTAKQLFNAPMSNDVLHWHGEGFNLPVQSVSLFTSNNWQNQGFQFLRAIGLQFHLETTDQSLPPLVNADTAFIKKSIFDTSPEIILSHQIERQNEELLDNILDYLVRITD</sequence>